<dbReference type="HOGENOM" id="CLU_084522_1_0_1"/>
<dbReference type="InterPro" id="IPR047121">
    <property type="entry name" value="YjiB-like"/>
</dbReference>
<dbReference type="CDD" id="cd02219">
    <property type="entry name" value="cupin_YjlB-like"/>
    <property type="match status" value="1"/>
</dbReference>
<dbReference type="Gene3D" id="2.60.120.10">
    <property type="entry name" value="Jelly Rolls"/>
    <property type="match status" value="1"/>
</dbReference>
<dbReference type="InterPro" id="IPR011051">
    <property type="entry name" value="RmlC_Cupin_sf"/>
</dbReference>
<sequence length="195" mass="21406">MPPDPEIHYLKPNAYAPNSDLPVLVYRDVLPLPLTETTATTFLEGHGWERRGVWGHIAVRHFHPNSHECYGIFQGSSTLLLGCGSGSSDPSTAGGLHVDVHAGDVVVLPAGTAHCSVESTLDYRYVGVYPKGCPRWRNELGKGPVDEKALRQEILAVALPTQDPVTGPEGALTLDVNLNMHMHMEMEMEMEMKRK</sequence>
<proteinExistence type="predicted"/>
<dbReference type="Proteomes" id="UP000054266">
    <property type="component" value="Unassembled WGS sequence"/>
</dbReference>
<reference evidence="1 2" key="1">
    <citation type="submission" date="2015-01" db="EMBL/GenBank/DDBJ databases">
        <title>The Genome Sequence of Capronia semiimmersa CBS27337.</title>
        <authorList>
            <consortium name="The Broad Institute Genomics Platform"/>
            <person name="Cuomo C."/>
            <person name="de Hoog S."/>
            <person name="Gorbushina A."/>
            <person name="Stielow B."/>
            <person name="Teixiera M."/>
            <person name="Abouelleil A."/>
            <person name="Chapman S.B."/>
            <person name="Priest M."/>
            <person name="Young S.K."/>
            <person name="Wortman J."/>
            <person name="Nusbaum C."/>
            <person name="Birren B."/>
        </authorList>
    </citation>
    <scope>NUCLEOTIDE SEQUENCE [LARGE SCALE GENOMIC DNA]</scope>
    <source>
        <strain evidence="1 2">CBS 27337</strain>
    </source>
</reference>
<dbReference type="EMBL" id="KN846960">
    <property type="protein sequence ID" value="KIW65422.1"/>
    <property type="molecule type" value="Genomic_DNA"/>
</dbReference>
<dbReference type="PANTHER" id="PTHR36448">
    <property type="entry name" value="BLR7373 PROTEIN"/>
    <property type="match status" value="1"/>
</dbReference>
<evidence type="ECO:0008006" key="3">
    <source>
        <dbReference type="Google" id="ProtNLM"/>
    </source>
</evidence>
<protein>
    <recommendedName>
        <fullName evidence="3">Cupin type-1 domain-containing protein</fullName>
    </recommendedName>
</protein>
<dbReference type="InterPro" id="IPR014710">
    <property type="entry name" value="RmlC-like_jellyroll"/>
</dbReference>
<evidence type="ECO:0000313" key="1">
    <source>
        <dbReference type="EMBL" id="KIW65422.1"/>
    </source>
</evidence>
<evidence type="ECO:0000313" key="2">
    <source>
        <dbReference type="Proteomes" id="UP000054266"/>
    </source>
</evidence>
<name>A0A0D2DTH4_9EURO</name>
<dbReference type="SUPFAM" id="SSF51182">
    <property type="entry name" value="RmlC-like cupins"/>
    <property type="match status" value="1"/>
</dbReference>
<accession>A0A0D2DTH4</accession>
<dbReference type="AlphaFoldDB" id="A0A0D2DTH4"/>
<organism evidence="1 2">
    <name type="scientific">Phialophora macrospora</name>
    <dbReference type="NCBI Taxonomy" id="1851006"/>
    <lineage>
        <taxon>Eukaryota</taxon>
        <taxon>Fungi</taxon>
        <taxon>Dikarya</taxon>
        <taxon>Ascomycota</taxon>
        <taxon>Pezizomycotina</taxon>
        <taxon>Eurotiomycetes</taxon>
        <taxon>Chaetothyriomycetidae</taxon>
        <taxon>Chaetothyriales</taxon>
        <taxon>Herpotrichiellaceae</taxon>
        <taxon>Phialophora</taxon>
    </lineage>
</organism>
<dbReference type="PANTHER" id="PTHR36448:SF2">
    <property type="entry name" value="CUPIN TYPE-1 DOMAIN-CONTAINING PROTEIN"/>
    <property type="match status" value="1"/>
</dbReference>
<gene>
    <name evidence="1" type="ORF">PV04_07684</name>
</gene>
<keyword evidence="2" id="KW-1185">Reference proteome</keyword>